<dbReference type="Proteomes" id="UP000237000">
    <property type="component" value="Unassembled WGS sequence"/>
</dbReference>
<accession>A0A2P5EKZ3</accession>
<keyword evidence="2" id="KW-1185">Reference proteome</keyword>
<evidence type="ECO:0000313" key="2">
    <source>
        <dbReference type="Proteomes" id="UP000237000"/>
    </source>
</evidence>
<dbReference type="EMBL" id="JXTC01000136">
    <property type="protein sequence ID" value="PON86155.1"/>
    <property type="molecule type" value="Genomic_DNA"/>
</dbReference>
<evidence type="ECO:0000313" key="1">
    <source>
        <dbReference type="EMBL" id="PON86155.1"/>
    </source>
</evidence>
<sequence>MATLPLIKYRLCGALVAYSSSSSIFSSPSFVKCHSKNAKALYFESTARAYSMVPCLPLGA</sequence>
<organism evidence="1 2">
    <name type="scientific">Trema orientale</name>
    <name type="common">Charcoal tree</name>
    <name type="synonym">Celtis orientalis</name>
    <dbReference type="NCBI Taxonomy" id="63057"/>
    <lineage>
        <taxon>Eukaryota</taxon>
        <taxon>Viridiplantae</taxon>
        <taxon>Streptophyta</taxon>
        <taxon>Embryophyta</taxon>
        <taxon>Tracheophyta</taxon>
        <taxon>Spermatophyta</taxon>
        <taxon>Magnoliopsida</taxon>
        <taxon>eudicotyledons</taxon>
        <taxon>Gunneridae</taxon>
        <taxon>Pentapetalae</taxon>
        <taxon>rosids</taxon>
        <taxon>fabids</taxon>
        <taxon>Rosales</taxon>
        <taxon>Cannabaceae</taxon>
        <taxon>Trema</taxon>
    </lineage>
</organism>
<dbReference type="InParanoid" id="A0A2P5EKZ3"/>
<comment type="caution">
    <text evidence="1">The sequence shown here is derived from an EMBL/GenBank/DDBJ whole genome shotgun (WGS) entry which is preliminary data.</text>
</comment>
<dbReference type="AlphaFoldDB" id="A0A2P5EKZ3"/>
<protein>
    <submittedName>
        <fullName evidence="1">Uncharacterized protein</fullName>
    </submittedName>
</protein>
<reference evidence="2" key="1">
    <citation type="submission" date="2016-06" db="EMBL/GenBank/DDBJ databases">
        <title>Parallel loss of symbiosis genes in relatives of nitrogen-fixing non-legume Parasponia.</title>
        <authorList>
            <person name="Van Velzen R."/>
            <person name="Holmer R."/>
            <person name="Bu F."/>
            <person name="Rutten L."/>
            <person name="Van Zeijl A."/>
            <person name="Liu W."/>
            <person name="Santuari L."/>
            <person name="Cao Q."/>
            <person name="Sharma T."/>
            <person name="Shen D."/>
            <person name="Roswanjaya Y."/>
            <person name="Wardhani T."/>
            <person name="Kalhor M.S."/>
            <person name="Jansen J."/>
            <person name="Van den Hoogen J."/>
            <person name="Gungor B."/>
            <person name="Hartog M."/>
            <person name="Hontelez J."/>
            <person name="Verver J."/>
            <person name="Yang W.-C."/>
            <person name="Schijlen E."/>
            <person name="Repin R."/>
            <person name="Schilthuizen M."/>
            <person name="Schranz E."/>
            <person name="Heidstra R."/>
            <person name="Miyata K."/>
            <person name="Fedorova E."/>
            <person name="Kohlen W."/>
            <person name="Bisseling T."/>
            <person name="Smit S."/>
            <person name="Geurts R."/>
        </authorList>
    </citation>
    <scope>NUCLEOTIDE SEQUENCE [LARGE SCALE GENOMIC DNA]</scope>
    <source>
        <strain evidence="2">cv. RG33-2</strain>
    </source>
</reference>
<name>A0A2P5EKZ3_TREOI</name>
<proteinExistence type="predicted"/>
<gene>
    <name evidence="1" type="ORF">TorRG33x02_180290</name>
</gene>